<comment type="cofactor">
    <cofactor evidence="5">
        <name>Co(2+)</name>
        <dbReference type="ChEBI" id="CHEBI:48828"/>
    </cofactor>
    <cofactor evidence="5">
        <name>Zn(2+)</name>
        <dbReference type="ChEBI" id="CHEBI:29105"/>
    </cofactor>
    <cofactor evidence="5">
        <name>Mn(2+)</name>
        <dbReference type="ChEBI" id="CHEBI:29035"/>
    </cofactor>
    <cofactor evidence="5">
        <name>Fe(2+)</name>
        <dbReference type="ChEBI" id="CHEBI:29033"/>
    </cofactor>
    <text evidence="5">Binds 2 divalent metal cations per subunit. Has a high-affinity and a low affinity metal-binding site. The true nature of the physiological cofactor is under debate. The enzyme is active with cobalt, zinc, manganese or divalent iron ions. Most likely, methionine aminopeptidases function as mononuclear Fe(2+)-metalloproteases under physiological conditions, and the catalytically relevant metal-binding site has been assigned to the histidine-containing high-affinity site.</text>
</comment>
<evidence type="ECO:0000256" key="1">
    <source>
        <dbReference type="ARBA" id="ARBA00022438"/>
    </source>
</evidence>
<dbReference type="AlphaFoldDB" id="A0A9W8DX36"/>
<dbReference type="InterPro" id="IPR036005">
    <property type="entry name" value="Creatinase/aminopeptidase-like"/>
</dbReference>
<evidence type="ECO:0000259" key="8">
    <source>
        <dbReference type="Pfam" id="PF00557"/>
    </source>
</evidence>
<dbReference type="EMBL" id="JANBPT010000025">
    <property type="protein sequence ID" value="KAJ1929737.1"/>
    <property type="molecule type" value="Genomic_DNA"/>
</dbReference>
<feature type="binding site" evidence="5">
    <location>
        <position position="185"/>
    </location>
    <ligand>
        <name>a divalent metal cation</name>
        <dbReference type="ChEBI" id="CHEBI:60240"/>
        <label>1</label>
    </ligand>
</feature>
<protein>
    <recommendedName>
        <fullName evidence="6">Methionine aminopeptidase</fullName>
        <ecNumber evidence="6">3.4.11.18</ecNumber>
    </recommendedName>
</protein>
<dbReference type="InterPro" id="IPR001714">
    <property type="entry name" value="Pept_M24_MAP"/>
</dbReference>
<dbReference type="OrthoDB" id="3209743at2759"/>
<organism evidence="9 10">
    <name type="scientific">Tieghemiomyces parasiticus</name>
    <dbReference type="NCBI Taxonomy" id="78921"/>
    <lineage>
        <taxon>Eukaryota</taxon>
        <taxon>Fungi</taxon>
        <taxon>Fungi incertae sedis</taxon>
        <taxon>Zoopagomycota</taxon>
        <taxon>Kickxellomycotina</taxon>
        <taxon>Dimargaritomycetes</taxon>
        <taxon>Dimargaritales</taxon>
        <taxon>Dimargaritaceae</taxon>
        <taxon>Tieghemiomyces</taxon>
    </lineage>
</organism>
<dbReference type="GO" id="GO:0006508">
    <property type="term" value="P:proteolysis"/>
    <property type="evidence" value="ECO:0007669"/>
    <property type="project" value="UniProtKB-KW"/>
</dbReference>
<feature type="compositionally biased region" description="Polar residues" evidence="7">
    <location>
        <begin position="75"/>
        <end position="91"/>
    </location>
</feature>
<dbReference type="InterPro" id="IPR002467">
    <property type="entry name" value="Pept_M24A_MAP1"/>
</dbReference>
<evidence type="ECO:0000313" key="9">
    <source>
        <dbReference type="EMBL" id="KAJ1929737.1"/>
    </source>
</evidence>
<feature type="binding site" evidence="5">
    <location>
        <position position="168"/>
    </location>
    <ligand>
        <name>substrate</name>
    </ligand>
</feature>
<dbReference type="Pfam" id="PF00557">
    <property type="entry name" value="Peptidase_M24"/>
    <property type="match status" value="1"/>
</dbReference>
<proteinExistence type="inferred from homology"/>
<comment type="caution">
    <text evidence="9">The sequence shown here is derived from an EMBL/GenBank/DDBJ whole genome shotgun (WGS) entry which is preliminary data.</text>
</comment>
<evidence type="ECO:0000256" key="4">
    <source>
        <dbReference type="ARBA" id="ARBA00022801"/>
    </source>
</evidence>
<dbReference type="Proteomes" id="UP001150569">
    <property type="component" value="Unassembled WGS sequence"/>
</dbReference>
<feature type="domain" description="Peptidase M24" evidence="8">
    <location>
        <begin position="103"/>
        <end position="328"/>
    </location>
</feature>
<keyword evidence="3 5" id="KW-0479">Metal-binding</keyword>
<evidence type="ECO:0000256" key="5">
    <source>
        <dbReference type="HAMAP-Rule" id="MF_03174"/>
    </source>
</evidence>
<dbReference type="InterPro" id="IPR000994">
    <property type="entry name" value="Pept_M24"/>
</dbReference>
<accession>A0A9W8DX36</accession>
<feature type="binding site" evidence="5">
    <location>
        <position position="266"/>
    </location>
    <ligand>
        <name>substrate</name>
    </ligand>
</feature>
<feature type="binding site" evidence="5">
    <location>
        <position position="291"/>
    </location>
    <ligand>
        <name>a divalent metal cation</name>
        <dbReference type="ChEBI" id="CHEBI:60240"/>
        <label>2</label>
        <note>catalytic</note>
    </ligand>
</feature>
<reference evidence="9" key="1">
    <citation type="submission" date="2022-07" db="EMBL/GenBank/DDBJ databases">
        <title>Phylogenomic reconstructions and comparative analyses of Kickxellomycotina fungi.</title>
        <authorList>
            <person name="Reynolds N.K."/>
            <person name="Stajich J.E."/>
            <person name="Barry K."/>
            <person name="Grigoriev I.V."/>
            <person name="Crous P."/>
            <person name="Smith M.E."/>
        </authorList>
    </citation>
    <scope>NUCLEOTIDE SEQUENCE</scope>
    <source>
        <strain evidence="9">RSA 861</strain>
    </source>
</reference>
<comment type="catalytic activity">
    <reaction evidence="5 6">
        <text>Release of N-terminal amino acids, preferentially methionine, from peptides and arylamides.</text>
        <dbReference type="EC" id="3.4.11.18"/>
    </reaction>
</comment>
<evidence type="ECO:0000313" key="10">
    <source>
        <dbReference type="Proteomes" id="UP001150569"/>
    </source>
</evidence>
<dbReference type="HAMAP" id="MF_01974">
    <property type="entry name" value="MetAP_1"/>
    <property type="match status" value="1"/>
</dbReference>
<comment type="function">
    <text evidence="6">Cotranslationally removes the N-terminal methionine from nascent proteins. The N-terminal methionine is often cleaved when the second residue in the primary sequence is small and uncharged (Met-Ala-, Cys, Gly, Pro, Ser, Thr, or Val).</text>
</comment>
<name>A0A9W8DX36_9FUNG</name>
<feature type="binding site" evidence="5">
    <location>
        <position position="322"/>
    </location>
    <ligand>
        <name>a divalent metal cation</name>
        <dbReference type="ChEBI" id="CHEBI:60240"/>
        <label>2</label>
        <note>catalytic</note>
    </ligand>
</feature>
<dbReference type="EC" id="3.4.11.18" evidence="6"/>
<dbReference type="PANTHER" id="PTHR43330">
    <property type="entry name" value="METHIONINE AMINOPEPTIDASE"/>
    <property type="match status" value="1"/>
</dbReference>
<dbReference type="Gene3D" id="3.90.230.10">
    <property type="entry name" value="Creatinase/methionine aminopeptidase superfamily"/>
    <property type="match status" value="1"/>
</dbReference>
<sequence>MLCRPSVCDLVRAPALRLPSVALVTRCGLRTRPRAAGLTQPQFGTYNRLVPTSLFASRLEPFHNVPTWIPRPTYAQPSDHPTTATNESADQPSIIRTPDELQRLRRACKLAAQTLAFIEPFVKAGTTTQELDHLVYQYLVQNEAYPSPLNYQGFPAACCTSVNNVMAHGIPDDRPLQDGDLINIDITAYKDGFHGDTSRTFMVGGVDAIGRELVDTTREALDAAVAICRPGVPFNRIGDVISKIARARGLSVSQQLAGHGIGAGFHMAPSILHHVNDEPGTMEPGMVFTIEPVLCQGDMIGIMWPDRWTVATRDGGRSAQFEHTILVNATGHEILTRG</sequence>
<feature type="region of interest" description="Disordered" evidence="7">
    <location>
        <begin position="70"/>
        <end position="91"/>
    </location>
</feature>
<dbReference type="GO" id="GO:0070006">
    <property type="term" value="F:metalloaminopeptidase activity"/>
    <property type="evidence" value="ECO:0007669"/>
    <property type="project" value="UniProtKB-UniRule"/>
</dbReference>
<evidence type="ECO:0000256" key="2">
    <source>
        <dbReference type="ARBA" id="ARBA00022670"/>
    </source>
</evidence>
<dbReference type="PRINTS" id="PR00599">
    <property type="entry name" value="MAPEPTIDASE"/>
</dbReference>
<keyword evidence="1 5" id="KW-0031">Aminopeptidase</keyword>
<keyword evidence="2 5" id="KW-0645">Protease</keyword>
<evidence type="ECO:0000256" key="7">
    <source>
        <dbReference type="SAM" id="MobiDB-lite"/>
    </source>
</evidence>
<dbReference type="GO" id="GO:0046872">
    <property type="term" value="F:metal ion binding"/>
    <property type="evidence" value="ECO:0007669"/>
    <property type="project" value="UniProtKB-UniRule"/>
</dbReference>
<feature type="binding site" evidence="5">
    <location>
        <position position="322"/>
    </location>
    <ligand>
        <name>a divalent metal cation</name>
        <dbReference type="ChEBI" id="CHEBI:60240"/>
        <label>1</label>
    </ligand>
</feature>
<dbReference type="PANTHER" id="PTHR43330:SF8">
    <property type="entry name" value="METHIONINE AMINOPEPTIDASE 1D, MITOCHONDRIAL"/>
    <property type="match status" value="1"/>
</dbReference>
<feature type="binding site" evidence="5">
    <location>
        <position position="196"/>
    </location>
    <ligand>
        <name>a divalent metal cation</name>
        <dbReference type="ChEBI" id="CHEBI:60240"/>
        <label>2</label>
        <note>catalytic</note>
    </ligand>
</feature>
<comment type="similarity">
    <text evidence="5">Belongs to the peptidase M24A family. Methionine aminopeptidase type 1 subfamily.</text>
</comment>
<dbReference type="SUPFAM" id="SSF55920">
    <property type="entry name" value="Creatinase/aminopeptidase"/>
    <property type="match status" value="1"/>
</dbReference>
<dbReference type="CDD" id="cd01086">
    <property type="entry name" value="MetAP1"/>
    <property type="match status" value="1"/>
</dbReference>
<evidence type="ECO:0000256" key="3">
    <source>
        <dbReference type="ARBA" id="ARBA00022723"/>
    </source>
</evidence>
<feature type="binding site" evidence="5">
    <location>
        <position position="259"/>
    </location>
    <ligand>
        <name>a divalent metal cation</name>
        <dbReference type="ChEBI" id="CHEBI:60240"/>
        <label>2</label>
        <note>catalytic</note>
    </ligand>
</feature>
<keyword evidence="4 5" id="KW-0378">Hydrolase</keyword>
<dbReference type="NCBIfam" id="TIGR00500">
    <property type="entry name" value="met_pdase_I"/>
    <property type="match status" value="1"/>
</dbReference>
<feature type="binding site" evidence="5">
    <location>
        <position position="196"/>
    </location>
    <ligand>
        <name>a divalent metal cation</name>
        <dbReference type="ChEBI" id="CHEBI:60240"/>
        <label>1</label>
    </ligand>
</feature>
<gene>
    <name evidence="9" type="ORF">IWQ60_000889</name>
</gene>
<keyword evidence="10" id="KW-1185">Reference proteome</keyword>
<dbReference type="GO" id="GO:0004239">
    <property type="term" value="F:initiator methionyl aminopeptidase activity"/>
    <property type="evidence" value="ECO:0007669"/>
    <property type="project" value="UniProtKB-UniRule"/>
</dbReference>
<evidence type="ECO:0000256" key="6">
    <source>
        <dbReference type="RuleBase" id="RU003653"/>
    </source>
</evidence>